<feature type="compositionally biased region" description="Polar residues" evidence="2">
    <location>
        <begin position="87"/>
        <end position="100"/>
    </location>
</feature>
<feature type="coiled-coil region" evidence="1">
    <location>
        <begin position="613"/>
        <end position="640"/>
    </location>
</feature>
<keyword evidence="4" id="KW-1185">Reference proteome</keyword>
<evidence type="ECO:0000313" key="3">
    <source>
        <dbReference type="EMBL" id="QPG94098.1"/>
    </source>
</evidence>
<name>A0A7S9PS36_EPIFF</name>
<feature type="coiled-coil region" evidence="1">
    <location>
        <begin position="450"/>
        <end position="558"/>
    </location>
</feature>
<evidence type="ECO:0000313" key="4">
    <source>
        <dbReference type="Proteomes" id="UP000594364"/>
    </source>
</evidence>
<proteinExistence type="predicted"/>
<dbReference type="PANTHER" id="PTHR23159">
    <property type="entry name" value="CENTROSOMAL PROTEIN 2"/>
    <property type="match status" value="1"/>
</dbReference>
<dbReference type="Proteomes" id="UP000594364">
    <property type="component" value="Chromosome 1"/>
</dbReference>
<keyword evidence="1" id="KW-0175">Coiled coil</keyword>
<feature type="region of interest" description="Disordered" evidence="2">
    <location>
        <begin position="65"/>
        <end position="100"/>
    </location>
</feature>
<feature type="region of interest" description="Disordered" evidence="2">
    <location>
        <begin position="643"/>
        <end position="699"/>
    </location>
</feature>
<gene>
    <name evidence="3" type="ORF">C2857_004623</name>
</gene>
<protein>
    <submittedName>
        <fullName evidence="3">Uncharacterized protein</fullName>
    </submittedName>
</protein>
<dbReference type="OrthoDB" id="3532430at2759"/>
<dbReference type="EMBL" id="CP031385">
    <property type="protein sequence ID" value="QPG94098.1"/>
    <property type="molecule type" value="Genomic_DNA"/>
</dbReference>
<sequence length="711" mass="79830">MTDLDVPIALRRTRRSNVGMVKKEETTSSLTPPKTPRRARKAVRFSEPGLSSGLTPMIRRTCINTPRQQRRASTPAVFSRSGAPGSQPASRSCENLSAPSSQLHHIIDGRVERRVRRNSLRDLLNKLEQEKKHRAQRAQSEITQLKSDIRSRDRQIYELQNATVVIDTERIWDLEQQVEGLREELAKRPETPKDQSRNFNWTLAARDPFADDYTDMMAEDDQFGDATMAHFVTSTPSRAPSSFPTPPATSPLLPATPCSRVCLPTPRAHMGVQACFPDPARQQLEEELSSLQLEVCKLTTTLDSYKNLGSKLREQLASVEPLSALGRDASTADVLQGKVAALLQSMSDRTAALSLLGTSIASLGFQGSDASEMVTALASGFRAARLELEYLTPGEITLPLTSHGAEVLDLLLVRLRELAKKIKEDEGCIDEYHEIEQSLRKQLDARVSVMDELKAEMSKAERLLHEKNLKIQELEVGNERLKGAVDGYIRDISELERLVERMEQEHREANATQAAQTEFSHQELSKKEKSISELEGKLADAMRQTANLQREISDVQDSSTRHVVSLNRRHGHALALGDARVLELRGEIERVNDSLRSAHETIRVLRVEKGGLRTQMDEEREKAQRAMDSMKAELQRVLQMSHEFLSSPKRAKRAQRAQRTEKRANEDELASSPAHRGADGEERLRGTGGKRLKRRYDSGLGLLEEDEVEMF</sequence>
<feature type="coiled-coil region" evidence="1">
    <location>
        <begin position="117"/>
        <end position="155"/>
    </location>
</feature>
<evidence type="ECO:0000256" key="2">
    <source>
        <dbReference type="SAM" id="MobiDB-lite"/>
    </source>
</evidence>
<feature type="compositionally biased region" description="Basic and acidic residues" evidence="2">
    <location>
        <begin position="676"/>
        <end position="685"/>
    </location>
</feature>
<organism evidence="3 4">
    <name type="scientific">Epichloe festucae (strain Fl1)</name>
    <dbReference type="NCBI Taxonomy" id="877507"/>
    <lineage>
        <taxon>Eukaryota</taxon>
        <taxon>Fungi</taxon>
        <taxon>Dikarya</taxon>
        <taxon>Ascomycota</taxon>
        <taxon>Pezizomycotina</taxon>
        <taxon>Sordariomycetes</taxon>
        <taxon>Hypocreomycetidae</taxon>
        <taxon>Hypocreales</taxon>
        <taxon>Clavicipitaceae</taxon>
        <taxon>Epichloe</taxon>
    </lineage>
</organism>
<feature type="region of interest" description="Disordered" evidence="2">
    <location>
        <begin position="15"/>
        <end position="42"/>
    </location>
</feature>
<reference evidence="3 4" key="1">
    <citation type="journal article" date="2018" name="PLoS Genet.">
        <title>Repeat elements organise 3D genome structure and mediate transcription in the filamentous fungus Epichloe festucae.</title>
        <authorList>
            <person name="Winter D.J."/>
            <person name="Ganley A.R.D."/>
            <person name="Young C.A."/>
            <person name="Liachko I."/>
            <person name="Schardl C.L."/>
            <person name="Dupont P.Y."/>
            <person name="Berry D."/>
            <person name="Ram A."/>
            <person name="Scott B."/>
            <person name="Cox M.P."/>
        </authorList>
    </citation>
    <scope>NUCLEOTIDE SEQUENCE [LARGE SCALE GENOMIC DNA]</scope>
    <source>
        <strain evidence="3 4">Fl1</strain>
    </source>
</reference>
<accession>A0A7S9PS36</accession>
<evidence type="ECO:0000256" key="1">
    <source>
        <dbReference type="SAM" id="Coils"/>
    </source>
</evidence>
<dbReference type="AlphaFoldDB" id="A0A7S9PS36"/>
<dbReference type="PANTHER" id="PTHR23159:SF60">
    <property type="entry name" value="SPINDLE ASSEMBLY ABNORMAL PROTEIN 4"/>
    <property type="match status" value="1"/>
</dbReference>